<dbReference type="Proteomes" id="UP000391919">
    <property type="component" value="Unassembled WGS sequence"/>
</dbReference>
<sequence length="171" mass="19208">MPNRPDPTEYAAYYAAYVSLVPDGAITEILETQIHNTVSLLKKISEEQASYRYAPGKWSMKQVVGHMADTERIMAYRLLSIARGETVSLPGFDQDLYVANAAFDEQPFADLIDHFAAVRQATLHLLKGLDGNAWMRKGTANEAEMTVRGIAYVIAGHELHHIKVLKEKYLR</sequence>
<comment type="caution">
    <text evidence="2">The sequence shown here is derived from an EMBL/GenBank/DDBJ whole genome shotgun (WGS) entry which is preliminary data.</text>
</comment>
<dbReference type="SUPFAM" id="SSF109854">
    <property type="entry name" value="DinB/YfiT-like putative metalloenzymes"/>
    <property type="match status" value="1"/>
</dbReference>
<protein>
    <recommendedName>
        <fullName evidence="1">DinB-like domain-containing protein</fullName>
    </recommendedName>
</protein>
<dbReference type="EMBL" id="BKZQ01000014">
    <property type="protein sequence ID" value="GER70073.1"/>
    <property type="molecule type" value="Genomic_DNA"/>
</dbReference>
<evidence type="ECO:0000313" key="2">
    <source>
        <dbReference type="EMBL" id="GER70073.1"/>
    </source>
</evidence>
<dbReference type="AlphaFoldDB" id="A0A5J4JDG3"/>
<dbReference type="Pfam" id="PF12867">
    <property type="entry name" value="DinB_2"/>
    <property type="match status" value="1"/>
</dbReference>
<gene>
    <name evidence="2" type="ORF">BpJC7_13760</name>
</gene>
<accession>A0A5J4JDG3</accession>
<evidence type="ECO:0000259" key="1">
    <source>
        <dbReference type="Pfam" id="PF12867"/>
    </source>
</evidence>
<dbReference type="Gene3D" id="1.20.120.450">
    <property type="entry name" value="dinb family like domain"/>
    <property type="match status" value="1"/>
</dbReference>
<name>A0A5J4JDG3_9BACI</name>
<dbReference type="InterPro" id="IPR024775">
    <property type="entry name" value="DinB-like"/>
</dbReference>
<dbReference type="InterPro" id="IPR034660">
    <property type="entry name" value="DinB/YfiT-like"/>
</dbReference>
<keyword evidence="3" id="KW-1185">Reference proteome</keyword>
<reference evidence="2 3" key="1">
    <citation type="submission" date="2019-09" db="EMBL/GenBank/DDBJ databases">
        <title>Draft genome sequence of Bacillus sp. JC-7.</title>
        <authorList>
            <person name="Tanaka N."/>
            <person name="Shiwa Y."/>
            <person name="Fujita N."/>
            <person name="Tanasupawat S."/>
        </authorList>
    </citation>
    <scope>NUCLEOTIDE SEQUENCE [LARGE SCALE GENOMIC DNA]</scope>
    <source>
        <strain evidence="2 3">JC-7</strain>
    </source>
</reference>
<organism evidence="2 3">
    <name type="scientific">Weizmannia acidilactici</name>
    <dbReference type="NCBI Taxonomy" id="2607726"/>
    <lineage>
        <taxon>Bacteria</taxon>
        <taxon>Bacillati</taxon>
        <taxon>Bacillota</taxon>
        <taxon>Bacilli</taxon>
        <taxon>Bacillales</taxon>
        <taxon>Bacillaceae</taxon>
        <taxon>Heyndrickxia</taxon>
    </lineage>
</organism>
<proteinExistence type="predicted"/>
<evidence type="ECO:0000313" key="3">
    <source>
        <dbReference type="Proteomes" id="UP000391919"/>
    </source>
</evidence>
<dbReference type="RefSeq" id="WP_151681204.1">
    <property type="nucleotide sequence ID" value="NZ_BKZP01000017.1"/>
</dbReference>
<feature type="domain" description="DinB-like" evidence="1">
    <location>
        <begin position="30"/>
        <end position="163"/>
    </location>
</feature>